<dbReference type="SUPFAM" id="SSF53955">
    <property type="entry name" value="Lysozyme-like"/>
    <property type="match status" value="1"/>
</dbReference>
<evidence type="ECO:0000256" key="5">
    <source>
        <dbReference type="SAM" id="MobiDB-lite"/>
    </source>
</evidence>
<dbReference type="Pfam" id="PF01464">
    <property type="entry name" value="SLT"/>
    <property type="match status" value="1"/>
</dbReference>
<keyword evidence="8" id="KW-1185">Reference proteome</keyword>
<name>A0A841HSG0_9GAMM</name>
<keyword evidence="4" id="KW-0472">Membrane</keyword>
<organism evidence="7 8">
    <name type="scientific">Povalibacter uvarum</name>
    <dbReference type="NCBI Taxonomy" id="732238"/>
    <lineage>
        <taxon>Bacteria</taxon>
        <taxon>Pseudomonadati</taxon>
        <taxon>Pseudomonadota</taxon>
        <taxon>Gammaproteobacteria</taxon>
        <taxon>Steroidobacterales</taxon>
        <taxon>Steroidobacteraceae</taxon>
        <taxon>Povalibacter</taxon>
    </lineage>
</organism>
<dbReference type="InterPro" id="IPR008258">
    <property type="entry name" value="Transglycosylase_SLT_dom_1"/>
</dbReference>
<dbReference type="InterPro" id="IPR023346">
    <property type="entry name" value="Lysozyme-like_dom_sf"/>
</dbReference>
<evidence type="ECO:0000313" key="7">
    <source>
        <dbReference type="EMBL" id="MBB6095239.1"/>
    </source>
</evidence>
<dbReference type="InterPro" id="IPR001638">
    <property type="entry name" value="Solute-binding_3/MltF_N"/>
</dbReference>
<evidence type="ECO:0000313" key="8">
    <source>
        <dbReference type="Proteomes" id="UP000588068"/>
    </source>
</evidence>
<dbReference type="Proteomes" id="UP000588068">
    <property type="component" value="Unassembled WGS sequence"/>
</dbReference>
<dbReference type="PANTHER" id="PTHR35936">
    <property type="entry name" value="MEMBRANE-BOUND LYTIC MUREIN TRANSGLYCOSYLASE F"/>
    <property type="match status" value="1"/>
</dbReference>
<keyword evidence="3" id="KW-0732">Signal</keyword>
<evidence type="ECO:0000256" key="3">
    <source>
        <dbReference type="ARBA" id="ARBA00022729"/>
    </source>
</evidence>
<dbReference type="Gene3D" id="3.40.190.10">
    <property type="entry name" value="Periplasmic binding protein-like II"/>
    <property type="match status" value="2"/>
</dbReference>
<accession>A0A841HSG0</accession>
<feature type="compositionally biased region" description="Low complexity" evidence="5">
    <location>
        <begin position="20"/>
        <end position="52"/>
    </location>
</feature>
<dbReference type="SUPFAM" id="SSF53850">
    <property type="entry name" value="Periplasmic binding protein-like II"/>
    <property type="match status" value="1"/>
</dbReference>
<comment type="similarity">
    <text evidence="2">Belongs to the bacterial solute-binding protein 3 family.</text>
</comment>
<evidence type="ECO:0000256" key="2">
    <source>
        <dbReference type="ARBA" id="ARBA00010333"/>
    </source>
</evidence>
<reference evidence="7 8" key="1">
    <citation type="submission" date="2020-08" db="EMBL/GenBank/DDBJ databases">
        <title>Genomic Encyclopedia of Type Strains, Phase IV (KMG-IV): sequencing the most valuable type-strain genomes for metagenomic binning, comparative biology and taxonomic classification.</title>
        <authorList>
            <person name="Goeker M."/>
        </authorList>
    </citation>
    <scope>NUCLEOTIDE SEQUENCE [LARGE SCALE GENOMIC DNA]</scope>
    <source>
        <strain evidence="7 8">DSM 26723</strain>
    </source>
</reference>
<dbReference type="CDD" id="cd13403">
    <property type="entry name" value="MLTF-like"/>
    <property type="match status" value="1"/>
</dbReference>
<dbReference type="PANTHER" id="PTHR35936:SF32">
    <property type="entry name" value="MEMBRANE-BOUND LYTIC MUREIN TRANSGLYCOSYLASE F"/>
    <property type="match status" value="1"/>
</dbReference>
<feature type="region of interest" description="Disordered" evidence="5">
    <location>
        <begin position="18"/>
        <end position="73"/>
    </location>
</feature>
<comment type="subcellular location">
    <subcellularLocation>
        <location evidence="1">Cell outer membrane</location>
        <topology evidence="1">Peripheral membrane protein</topology>
    </subcellularLocation>
</comment>
<keyword evidence="4" id="KW-0998">Cell outer membrane</keyword>
<proteinExistence type="inferred from homology"/>
<evidence type="ECO:0000256" key="1">
    <source>
        <dbReference type="ARBA" id="ARBA00004339"/>
    </source>
</evidence>
<dbReference type="SMART" id="SM00062">
    <property type="entry name" value="PBPb"/>
    <property type="match status" value="1"/>
</dbReference>
<sequence length="517" mass="57763">MRFGPLFLCSLLAAGCGDGQPEQKQPPAAAPADQRAPEPAAQTAAPAETLPADSPTAQSAAEDEGVDDGLNFEVNTKPWTGDLNGMIERRMIRVLVPYSKTFYFLDNATQRGLSYELMQEFDKTLNTKHKLTKLRVAVVFFPTSRDQLIPQLNAGHGDVIAANMTVTPERSKLVEFTTPLATGVKEIVVTSADAPPIASLDDLSGKEIFVQRTSSYYGSLTALNADLKKRGKAPIALRDAPPTFEAEDVLEMVNAGLVKYSVVDRYLAMFWSQIYKDMKVREDLVVREAGDIAFAVRKNSPQLKAELDAFIEKNKRGTTFGNVVIQKYLQNTRWAKSATSDAERQKFVQLAELFKKYSEQYQIDWLLMAAQGYQESGLDQKVRSHVGAIGVMQIMPATGKDMKVGDIRQIEPNIHAGVKYVRFMIDQYYADEPMDEVNKALFAFASYNAGPNRIRSLRETAAKRGLDPNKWFNNVEVVVSEKVGRETVQYVSNIYKYYVAYSLVSEQREKERQAKTN</sequence>
<dbReference type="EMBL" id="JACHHZ010000005">
    <property type="protein sequence ID" value="MBB6095239.1"/>
    <property type="molecule type" value="Genomic_DNA"/>
</dbReference>
<dbReference type="AlphaFoldDB" id="A0A841HSG0"/>
<dbReference type="PROSITE" id="PS51257">
    <property type="entry name" value="PROKAR_LIPOPROTEIN"/>
    <property type="match status" value="1"/>
</dbReference>
<feature type="domain" description="Solute-binding protein family 3/N-terminal" evidence="6">
    <location>
        <begin position="91"/>
        <end position="332"/>
    </location>
</feature>
<evidence type="ECO:0000259" key="6">
    <source>
        <dbReference type="SMART" id="SM00062"/>
    </source>
</evidence>
<dbReference type="CDD" id="cd01009">
    <property type="entry name" value="PBP2_YfhD_N"/>
    <property type="match status" value="1"/>
</dbReference>
<gene>
    <name evidence="7" type="ORF">HNQ60_004129</name>
</gene>
<dbReference type="Gene3D" id="1.10.530.10">
    <property type="match status" value="1"/>
</dbReference>
<protein>
    <submittedName>
        <fullName evidence="7">Membrane-bound lytic murein transglycosylase MltF</fullName>
    </submittedName>
</protein>
<evidence type="ECO:0000256" key="4">
    <source>
        <dbReference type="ARBA" id="ARBA00023237"/>
    </source>
</evidence>
<dbReference type="GO" id="GO:0009279">
    <property type="term" value="C:cell outer membrane"/>
    <property type="evidence" value="ECO:0007669"/>
    <property type="project" value="UniProtKB-SubCell"/>
</dbReference>
<comment type="caution">
    <text evidence="7">The sequence shown here is derived from an EMBL/GenBank/DDBJ whole genome shotgun (WGS) entry which is preliminary data.</text>
</comment>
<dbReference type="Pfam" id="PF00497">
    <property type="entry name" value="SBP_bac_3"/>
    <property type="match status" value="1"/>
</dbReference>
<dbReference type="RefSeq" id="WP_184334635.1">
    <property type="nucleotide sequence ID" value="NZ_JACHHZ010000005.1"/>
</dbReference>